<dbReference type="PANTHER" id="PTHR33273">
    <property type="entry name" value="DOMAIN-CONTAINING PROTEIN, PUTATIVE-RELATED"/>
    <property type="match status" value="1"/>
</dbReference>
<feature type="region of interest" description="Disordered" evidence="1">
    <location>
        <begin position="1"/>
        <end position="178"/>
    </location>
</feature>
<dbReference type="Gene3D" id="3.60.10.10">
    <property type="entry name" value="Endonuclease/exonuclease/phosphatase"/>
    <property type="match status" value="1"/>
</dbReference>
<sequence length="590" mass="62954">MPNRAIEHPKEPNSPGTNGPATPPEPGPAKGYRHQENTIHQNNTGSAEHQAGQGGEGQGQRHLDRVLLARHPEACGQSGPEGPHQLGAGTPPTGMAEAHHGRPPVPPLDGSDTSPSTADQTCNAASAQSLTMRPKTASTRTALPVVPAPTASAARQGTPHTWLPAKAAPSTKQDSPTIKPGLTLMDIRPQQPPERPPDQFGPFKLEAIQANLQGSKAATLETLEFIRTNNISLALLQEPYTRGAQGKFLPVGASGMTFAAVQDERPLAAIAVNNPNIDVLFLPHLSTPTRTVICISAPDFCIHLASIYLPPHSPIDTEVADLQRLLDALAPHPIVLAGDFNCRSEVWHDEVTDRRAPILEEFALTNGLDIANQPGHLPTFETLNGRSHVDLTFTTPALAPLVREWQVREDVSCADHRAITWTLANGAPPQVPTTLPRVRVNHNDLDVMSARGDLDRLHHRREVSSEAGLPPSPGVVDGRSGTEEEGVSPQEDPTLPQQGPAVPGLPPRADGDSKTDLQAGHKSGQAPGLAEVRRGGPKIQPMGRHLQAGCRQAPHARRPACPPIRWRKPGPNHNPHANPPHPSTLPPPGR</sequence>
<dbReference type="SUPFAM" id="SSF56219">
    <property type="entry name" value="DNase I-like"/>
    <property type="match status" value="1"/>
</dbReference>
<accession>A0A8K0GHM0</accession>
<dbReference type="InterPro" id="IPR036691">
    <property type="entry name" value="Endo/exonu/phosph_ase_sf"/>
</dbReference>
<dbReference type="PANTHER" id="PTHR33273:SF4">
    <property type="entry name" value="ENDONUCLEASE_EXONUCLEASE_PHOSPHATASE DOMAIN-CONTAINING PROTEIN"/>
    <property type="match status" value="1"/>
</dbReference>
<feature type="compositionally biased region" description="Pro residues" evidence="1">
    <location>
        <begin position="577"/>
        <end position="590"/>
    </location>
</feature>
<gene>
    <name evidence="3" type="ORF">ILUMI_07837</name>
</gene>
<evidence type="ECO:0000256" key="1">
    <source>
        <dbReference type="SAM" id="MobiDB-lite"/>
    </source>
</evidence>
<dbReference type="Proteomes" id="UP000801492">
    <property type="component" value="Unassembled WGS sequence"/>
</dbReference>
<evidence type="ECO:0000313" key="4">
    <source>
        <dbReference type="Proteomes" id="UP000801492"/>
    </source>
</evidence>
<feature type="domain" description="Endonuclease/exonuclease/phosphatase" evidence="2">
    <location>
        <begin position="302"/>
        <end position="419"/>
    </location>
</feature>
<comment type="caution">
    <text evidence="3">The sequence shown here is derived from an EMBL/GenBank/DDBJ whole genome shotgun (WGS) entry which is preliminary data.</text>
</comment>
<keyword evidence="4" id="KW-1185">Reference proteome</keyword>
<reference evidence="3" key="1">
    <citation type="submission" date="2019-08" db="EMBL/GenBank/DDBJ databases">
        <title>The genome of the North American firefly Photinus pyralis.</title>
        <authorList>
            <consortium name="Photinus pyralis genome working group"/>
            <person name="Fallon T.R."/>
            <person name="Sander Lower S.E."/>
            <person name="Weng J.-K."/>
        </authorList>
    </citation>
    <scope>NUCLEOTIDE SEQUENCE</scope>
    <source>
        <strain evidence="3">TRF0915ILg1</strain>
        <tissue evidence="3">Whole body</tissue>
    </source>
</reference>
<dbReference type="EMBL" id="VTPC01003579">
    <property type="protein sequence ID" value="KAF2898333.1"/>
    <property type="molecule type" value="Genomic_DNA"/>
</dbReference>
<evidence type="ECO:0000313" key="3">
    <source>
        <dbReference type="EMBL" id="KAF2898333.1"/>
    </source>
</evidence>
<dbReference type="Pfam" id="PF14529">
    <property type="entry name" value="Exo_endo_phos_2"/>
    <property type="match status" value="1"/>
</dbReference>
<organism evidence="3 4">
    <name type="scientific">Ignelater luminosus</name>
    <name type="common">Cucubano</name>
    <name type="synonym">Pyrophorus luminosus</name>
    <dbReference type="NCBI Taxonomy" id="2038154"/>
    <lineage>
        <taxon>Eukaryota</taxon>
        <taxon>Metazoa</taxon>
        <taxon>Ecdysozoa</taxon>
        <taxon>Arthropoda</taxon>
        <taxon>Hexapoda</taxon>
        <taxon>Insecta</taxon>
        <taxon>Pterygota</taxon>
        <taxon>Neoptera</taxon>
        <taxon>Endopterygota</taxon>
        <taxon>Coleoptera</taxon>
        <taxon>Polyphaga</taxon>
        <taxon>Elateriformia</taxon>
        <taxon>Elateroidea</taxon>
        <taxon>Elateridae</taxon>
        <taxon>Agrypninae</taxon>
        <taxon>Pyrophorini</taxon>
        <taxon>Ignelater</taxon>
    </lineage>
</organism>
<dbReference type="OrthoDB" id="6784320at2759"/>
<evidence type="ECO:0000259" key="2">
    <source>
        <dbReference type="Pfam" id="PF14529"/>
    </source>
</evidence>
<feature type="compositionally biased region" description="Basic and acidic residues" evidence="1">
    <location>
        <begin position="59"/>
        <end position="73"/>
    </location>
</feature>
<dbReference type="InterPro" id="IPR005135">
    <property type="entry name" value="Endo/exonuclease/phosphatase"/>
</dbReference>
<dbReference type="CDD" id="cd09077">
    <property type="entry name" value="R1-I-EN"/>
    <property type="match status" value="1"/>
</dbReference>
<feature type="compositionally biased region" description="Basic and acidic residues" evidence="1">
    <location>
        <begin position="1"/>
        <end position="11"/>
    </location>
</feature>
<feature type="region of interest" description="Disordered" evidence="1">
    <location>
        <begin position="461"/>
        <end position="590"/>
    </location>
</feature>
<name>A0A8K0GHM0_IGNLU</name>
<dbReference type="AlphaFoldDB" id="A0A8K0GHM0"/>
<proteinExistence type="predicted"/>
<feature type="compositionally biased region" description="Polar residues" evidence="1">
    <location>
        <begin position="111"/>
        <end position="141"/>
    </location>
</feature>
<protein>
    <recommendedName>
        <fullName evidence="2">Endonuclease/exonuclease/phosphatase domain-containing protein</fullName>
    </recommendedName>
</protein>
<dbReference type="GO" id="GO:0003824">
    <property type="term" value="F:catalytic activity"/>
    <property type="evidence" value="ECO:0007669"/>
    <property type="project" value="InterPro"/>
</dbReference>